<evidence type="ECO:0000259" key="9">
    <source>
        <dbReference type="SMART" id="SM00977"/>
    </source>
</evidence>
<dbReference type="OrthoDB" id="9807403at2"/>
<accession>F2BCV7</accession>
<dbReference type="InterPro" id="IPR011063">
    <property type="entry name" value="TilS/TtcA_N"/>
</dbReference>
<comment type="function">
    <text evidence="8">Ligates lysine onto the cytidine present at position 34 of the AUA codon-specific tRNA(Ile) that contains the anticodon CAU, in an ATP-dependent manner. Cytidine is converted to lysidine, thus changing the amino acid specificity of the tRNA from methionine to isoleucine.</text>
</comment>
<evidence type="ECO:0000256" key="8">
    <source>
        <dbReference type="HAMAP-Rule" id="MF_01161"/>
    </source>
</evidence>
<comment type="caution">
    <text evidence="10">The sequence shown here is derived from an EMBL/GenBank/DDBJ whole genome shotgun (WGS) entry which is preliminary data.</text>
</comment>
<evidence type="ECO:0000256" key="5">
    <source>
        <dbReference type="ARBA" id="ARBA00022741"/>
    </source>
</evidence>
<evidence type="ECO:0000256" key="3">
    <source>
        <dbReference type="ARBA" id="ARBA00022598"/>
    </source>
</evidence>
<comment type="subcellular location">
    <subcellularLocation>
        <location evidence="1 8">Cytoplasm</location>
    </subcellularLocation>
</comment>
<dbReference type="InterPro" id="IPR012094">
    <property type="entry name" value="tRNA_Ile_lys_synt"/>
</dbReference>
<evidence type="ECO:0000256" key="2">
    <source>
        <dbReference type="ARBA" id="ARBA00022490"/>
    </source>
</evidence>
<dbReference type="CDD" id="cd01992">
    <property type="entry name" value="TilS_N"/>
    <property type="match status" value="1"/>
</dbReference>
<protein>
    <recommendedName>
        <fullName evidence="8">tRNA(Ile)-lysidine synthase</fullName>
        <ecNumber evidence="8">6.3.4.19</ecNumber>
    </recommendedName>
    <alternativeName>
        <fullName evidence="8">tRNA(Ile)-2-lysyl-cytidine synthase</fullName>
    </alternativeName>
    <alternativeName>
        <fullName evidence="8">tRNA(Ile)-lysidine synthetase</fullName>
    </alternativeName>
</protein>
<comment type="catalytic activity">
    <reaction evidence="7 8">
        <text>cytidine(34) in tRNA(Ile2) + L-lysine + ATP = lysidine(34) in tRNA(Ile2) + AMP + diphosphate + H(+)</text>
        <dbReference type="Rhea" id="RHEA:43744"/>
        <dbReference type="Rhea" id="RHEA-COMP:10625"/>
        <dbReference type="Rhea" id="RHEA-COMP:10670"/>
        <dbReference type="ChEBI" id="CHEBI:15378"/>
        <dbReference type="ChEBI" id="CHEBI:30616"/>
        <dbReference type="ChEBI" id="CHEBI:32551"/>
        <dbReference type="ChEBI" id="CHEBI:33019"/>
        <dbReference type="ChEBI" id="CHEBI:82748"/>
        <dbReference type="ChEBI" id="CHEBI:83665"/>
        <dbReference type="ChEBI" id="CHEBI:456215"/>
        <dbReference type="EC" id="6.3.4.19"/>
    </reaction>
</comment>
<dbReference type="SUPFAM" id="SSF52402">
    <property type="entry name" value="Adenine nucleotide alpha hydrolases-like"/>
    <property type="match status" value="1"/>
</dbReference>
<dbReference type="EC" id="6.3.4.19" evidence="8"/>
<dbReference type="NCBIfam" id="TIGR02432">
    <property type="entry name" value="lysidine_TilS_N"/>
    <property type="match status" value="1"/>
</dbReference>
<keyword evidence="2 8" id="KW-0963">Cytoplasm</keyword>
<keyword evidence="5 8" id="KW-0547">Nucleotide-binding</keyword>
<dbReference type="SMART" id="SM00977">
    <property type="entry name" value="TilS_C"/>
    <property type="match status" value="1"/>
</dbReference>
<reference evidence="10 11" key="1">
    <citation type="submission" date="2011-02" db="EMBL/GenBank/DDBJ databases">
        <authorList>
            <person name="Muzny D."/>
            <person name="Qin X."/>
            <person name="Deng J."/>
            <person name="Jiang H."/>
            <person name="Liu Y."/>
            <person name="Qu J."/>
            <person name="Song X.-Z."/>
            <person name="Zhang L."/>
            <person name="Thornton R."/>
            <person name="Coyle M."/>
            <person name="Francisco L."/>
            <person name="Jackson L."/>
            <person name="Javaid M."/>
            <person name="Korchina V."/>
            <person name="Kovar C."/>
            <person name="Mata R."/>
            <person name="Mathew T."/>
            <person name="Ngo R."/>
            <person name="Nguyen L."/>
            <person name="Nguyen N."/>
            <person name="Okwuonu G."/>
            <person name="Ongeri F."/>
            <person name="Pham C."/>
            <person name="Simmons D."/>
            <person name="Wilczek-Boney K."/>
            <person name="Hale W."/>
            <person name="Jakkamsetti A."/>
            <person name="Pham P."/>
            <person name="Ruth R."/>
            <person name="San Lucas F."/>
            <person name="Warren J."/>
            <person name="Zhang J."/>
            <person name="Zhao Z."/>
            <person name="Zhou C."/>
            <person name="Zhu D."/>
            <person name="Lee S."/>
            <person name="Bess C."/>
            <person name="Blankenburg K."/>
            <person name="Forbes L."/>
            <person name="Fu Q."/>
            <person name="Gubbala S."/>
            <person name="Hirani K."/>
            <person name="Jayaseelan J.C."/>
            <person name="Lara F."/>
            <person name="Munidasa M."/>
            <person name="Palculict T."/>
            <person name="Patil S."/>
            <person name="Pu L.-L."/>
            <person name="Saada N."/>
            <person name="Tang L."/>
            <person name="Weissenberger G."/>
            <person name="Zhu Y."/>
            <person name="Hemphill L."/>
            <person name="Shang Y."/>
            <person name="Youmans B."/>
            <person name="Ayvaz T."/>
            <person name="Ross M."/>
            <person name="Santibanez J."/>
            <person name="Aqrawi P."/>
            <person name="Gross S."/>
            <person name="Joshi V."/>
            <person name="Fowler G."/>
            <person name="Nazareth L."/>
            <person name="Reid J."/>
            <person name="Worley K."/>
            <person name="Petrosino J."/>
            <person name="Highlander S."/>
            <person name="Gibbs R."/>
        </authorList>
    </citation>
    <scope>NUCLEOTIDE SEQUENCE [LARGE SCALE GENOMIC DNA]</scope>
    <source>
        <strain evidence="10 11">ATCC BAA-1200</strain>
    </source>
</reference>
<dbReference type="HAMAP" id="MF_01161">
    <property type="entry name" value="tRNA_Ile_lys_synt"/>
    <property type="match status" value="1"/>
</dbReference>
<dbReference type="PANTHER" id="PTHR43033:SF1">
    <property type="entry name" value="TRNA(ILE)-LYSIDINE SYNTHASE-RELATED"/>
    <property type="match status" value="1"/>
</dbReference>
<dbReference type="InterPro" id="IPR014729">
    <property type="entry name" value="Rossmann-like_a/b/a_fold"/>
</dbReference>
<feature type="domain" description="Lysidine-tRNA(Ile) synthetase C-terminal" evidence="9">
    <location>
        <begin position="358"/>
        <end position="425"/>
    </location>
</feature>
<dbReference type="STRING" id="267212.GCA_001063965_00119"/>
<dbReference type="InterPro" id="IPR012796">
    <property type="entry name" value="Lysidine-tRNA-synth_C"/>
</dbReference>
<dbReference type="InterPro" id="IPR012795">
    <property type="entry name" value="tRNA_Ile_lys_synt_N"/>
</dbReference>
<keyword evidence="3 8" id="KW-0436">Ligase</keyword>
<dbReference type="Pfam" id="PF01171">
    <property type="entry name" value="ATP_bind_3"/>
    <property type="match status" value="1"/>
</dbReference>
<dbReference type="SUPFAM" id="SSF82829">
    <property type="entry name" value="MesJ substrate recognition domain-like"/>
    <property type="match status" value="1"/>
</dbReference>
<dbReference type="GO" id="GO:0032267">
    <property type="term" value="F:tRNA(Ile)-lysidine synthase activity"/>
    <property type="evidence" value="ECO:0007669"/>
    <property type="project" value="UniProtKB-EC"/>
</dbReference>
<dbReference type="RefSeq" id="WP_007342594.1">
    <property type="nucleotide sequence ID" value="NZ_GL878494.1"/>
</dbReference>
<evidence type="ECO:0000256" key="7">
    <source>
        <dbReference type="ARBA" id="ARBA00048539"/>
    </source>
</evidence>
<dbReference type="HOGENOM" id="CLU_018869_2_0_4"/>
<evidence type="ECO:0000256" key="1">
    <source>
        <dbReference type="ARBA" id="ARBA00004496"/>
    </source>
</evidence>
<gene>
    <name evidence="8 10" type="primary">tilS</name>
    <name evidence="10" type="ORF">HMPREF9123_1587</name>
</gene>
<feature type="binding site" evidence="8">
    <location>
        <begin position="27"/>
        <end position="32"/>
    </location>
    <ligand>
        <name>ATP</name>
        <dbReference type="ChEBI" id="CHEBI:30616"/>
    </ligand>
</feature>
<dbReference type="GO" id="GO:0005737">
    <property type="term" value="C:cytoplasm"/>
    <property type="evidence" value="ECO:0007669"/>
    <property type="project" value="UniProtKB-SubCell"/>
</dbReference>
<dbReference type="NCBIfam" id="TIGR02433">
    <property type="entry name" value="lysidine_TilS_C"/>
    <property type="match status" value="1"/>
</dbReference>
<keyword evidence="11" id="KW-1185">Reference proteome</keyword>
<name>F2BCV7_9NEIS</name>
<evidence type="ECO:0000256" key="4">
    <source>
        <dbReference type="ARBA" id="ARBA00022694"/>
    </source>
</evidence>
<dbReference type="Gene3D" id="3.40.50.620">
    <property type="entry name" value="HUPs"/>
    <property type="match status" value="1"/>
</dbReference>
<sequence length="441" mass="49042">MHPVPAAVLRALPDPVRRARRIEAALSGGLDSVVLLHTLAQLQDSLNAELSAVHVHHGLHAQADCWLDFCRDYCEHLGIPLRVEKVTVRPAGQGIEAAARQARYQAFARSSADILAAAHHADDQTETFFLAALRGGGLRALAAMPELRPLAENPAVHIWRPLLPHTRAELAAYAAEHRLDYITDPANADPAYLRNRLRHDGLPRLRRIQPQLDAHIRAAVALLQDELAVLQETVDADWQTVHDAHGFNTVDWRQLTPARRRQTARRLLLELGGSLKNQAFLTDFCRVLDQIGTSEAQWPLGARTLIASQNRLYCLPNDWQRQYTPADQTGSLKDWQAAGWQLRPAPHGLPPATLARPLRIRPAAKGDLLATPVGRKPPKQILHEHRIPPFIRPCWPLIADENNRPLALANLSAPERDTVSDGLILCHPAFDRFVPPIEQTA</sequence>
<comment type="domain">
    <text evidence="8">The N-terminal region contains the highly conserved SGGXDS motif, predicted to be a P-loop motif involved in ATP binding.</text>
</comment>
<dbReference type="EMBL" id="AFAY01000031">
    <property type="protein sequence ID" value="EGF10706.1"/>
    <property type="molecule type" value="Genomic_DNA"/>
</dbReference>
<evidence type="ECO:0000313" key="10">
    <source>
        <dbReference type="EMBL" id="EGF10706.1"/>
    </source>
</evidence>
<evidence type="ECO:0000313" key="11">
    <source>
        <dbReference type="Proteomes" id="UP000004105"/>
    </source>
</evidence>
<dbReference type="Proteomes" id="UP000004105">
    <property type="component" value="Unassembled WGS sequence"/>
</dbReference>
<dbReference type="GO" id="GO:0006400">
    <property type="term" value="P:tRNA modification"/>
    <property type="evidence" value="ECO:0007669"/>
    <property type="project" value="UniProtKB-UniRule"/>
</dbReference>
<keyword evidence="6 8" id="KW-0067">ATP-binding</keyword>
<dbReference type="PANTHER" id="PTHR43033">
    <property type="entry name" value="TRNA(ILE)-LYSIDINE SYNTHASE-RELATED"/>
    <property type="match status" value="1"/>
</dbReference>
<proteinExistence type="inferred from homology"/>
<keyword evidence="4 8" id="KW-0819">tRNA processing</keyword>
<evidence type="ECO:0000256" key="6">
    <source>
        <dbReference type="ARBA" id="ARBA00022840"/>
    </source>
</evidence>
<dbReference type="AlphaFoldDB" id="F2BCV7"/>
<dbReference type="GO" id="GO:0005524">
    <property type="term" value="F:ATP binding"/>
    <property type="evidence" value="ECO:0007669"/>
    <property type="project" value="UniProtKB-UniRule"/>
</dbReference>
<dbReference type="SUPFAM" id="SSF56037">
    <property type="entry name" value="PheT/TilS domain"/>
    <property type="match status" value="1"/>
</dbReference>
<comment type="similarity">
    <text evidence="8">Belongs to the tRNA(Ile)-lysidine synthase family.</text>
</comment>
<organism evidence="10 11">
    <name type="scientific">Neisseria bacilliformis ATCC BAA-1200</name>
    <dbReference type="NCBI Taxonomy" id="888742"/>
    <lineage>
        <taxon>Bacteria</taxon>
        <taxon>Pseudomonadati</taxon>
        <taxon>Pseudomonadota</taxon>
        <taxon>Betaproteobacteria</taxon>
        <taxon>Neisseriales</taxon>
        <taxon>Neisseriaceae</taxon>
        <taxon>Neisseria</taxon>
    </lineage>
</organism>